<comment type="caution">
    <text evidence="4">The sequence shown here is derived from an EMBL/GenBank/DDBJ whole genome shotgun (WGS) entry which is preliminary data.</text>
</comment>
<protein>
    <recommendedName>
        <fullName evidence="3">Serine aminopeptidase S33 domain-containing protein</fullName>
    </recommendedName>
</protein>
<dbReference type="Gene3D" id="3.40.50.1820">
    <property type="entry name" value="alpha/beta hydrolase"/>
    <property type="match status" value="1"/>
</dbReference>
<evidence type="ECO:0000256" key="2">
    <source>
        <dbReference type="PIRSR" id="PIRSR017388-2"/>
    </source>
</evidence>
<evidence type="ECO:0000259" key="3">
    <source>
        <dbReference type="Pfam" id="PF12146"/>
    </source>
</evidence>
<feature type="active site" description="Charge relay system" evidence="1">
    <location>
        <position position="209"/>
    </location>
</feature>
<dbReference type="PIRSF" id="PIRSF017388">
    <property type="entry name" value="Esterase_lipase"/>
    <property type="match status" value="1"/>
</dbReference>
<proteinExistence type="predicted"/>
<reference evidence="4 5" key="1">
    <citation type="submission" date="2016-09" db="EMBL/GenBank/DDBJ databases">
        <title>Draft genome sequence for the type strain of Desulfuribacillus alkaliarsenatis AHT28, an obligately anaerobic, sulfidogenic bacterium isolated from Russian soda lake sediments.</title>
        <authorList>
            <person name="Abin C.A."/>
            <person name="Hollibaugh J.T."/>
        </authorList>
    </citation>
    <scope>NUCLEOTIDE SEQUENCE [LARGE SCALE GENOMIC DNA]</scope>
    <source>
        <strain evidence="4 5">AHT28</strain>
    </source>
</reference>
<feature type="active site" description="Nucleophile" evidence="1">
    <location>
        <position position="82"/>
    </location>
</feature>
<gene>
    <name evidence="4" type="ORF">BHF68_13590</name>
</gene>
<dbReference type="EMBL" id="MIJE01000003">
    <property type="protein sequence ID" value="OEF97855.1"/>
    <property type="molecule type" value="Genomic_DNA"/>
</dbReference>
<feature type="binding site" evidence="2">
    <location>
        <position position="15"/>
    </location>
    <ligand>
        <name>substrate</name>
    </ligand>
</feature>
<dbReference type="InterPro" id="IPR012354">
    <property type="entry name" value="Esterase_lipase"/>
</dbReference>
<dbReference type="STRING" id="766136.BHF68_13590"/>
<feature type="binding site" evidence="2">
    <location>
        <position position="83"/>
    </location>
    <ligand>
        <name>substrate</name>
    </ligand>
</feature>
<keyword evidence="5" id="KW-1185">Reference proteome</keyword>
<organism evidence="4 5">
    <name type="scientific">Desulfuribacillus alkaliarsenatis</name>
    <dbReference type="NCBI Taxonomy" id="766136"/>
    <lineage>
        <taxon>Bacteria</taxon>
        <taxon>Bacillati</taxon>
        <taxon>Bacillota</taxon>
        <taxon>Desulfuribacillia</taxon>
        <taxon>Desulfuribacillales</taxon>
        <taxon>Desulfuribacillaceae</taxon>
        <taxon>Desulfuribacillus</taxon>
    </lineage>
</organism>
<name>A0A1E5G456_9FIRM</name>
<dbReference type="Pfam" id="PF12146">
    <property type="entry name" value="Hydrolase_4"/>
    <property type="match status" value="1"/>
</dbReference>
<evidence type="ECO:0000256" key="1">
    <source>
        <dbReference type="PIRSR" id="PIRSR017388-1"/>
    </source>
</evidence>
<sequence>MEGTKLKACLLIHGFTGSPYEIEPLAEALRQEGYAVEMPILAGHGHDEDLQDVCWTDWISSAEQALKPMVGKYEEINIVGFSMGSLIATYLSTQYPVARLVLLSPAIYYINYRQLFENMSVAIKKRFKDSLSDEFKQYVAKATNTPLRSVIDFRRLTQQLSPYLEQVSVPTLILQGKKDMLVEPDSARHAYEAIKSPDKKLLFLENSPHIMCRGEEHELVNEYVIDFLKGVNQS</sequence>
<dbReference type="PANTHER" id="PTHR11614">
    <property type="entry name" value="PHOSPHOLIPASE-RELATED"/>
    <property type="match status" value="1"/>
</dbReference>
<dbReference type="InterPro" id="IPR022742">
    <property type="entry name" value="Hydrolase_4"/>
</dbReference>
<dbReference type="AlphaFoldDB" id="A0A1E5G456"/>
<evidence type="ECO:0000313" key="4">
    <source>
        <dbReference type="EMBL" id="OEF97855.1"/>
    </source>
</evidence>
<dbReference type="InterPro" id="IPR051044">
    <property type="entry name" value="MAG_DAG_Lipase"/>
</dbReference>
<feature type="active site" description="Charge relay system" evidence="1">
    <location>
        <position position="179"/>
    </location>
</feature>
<dbReference type="OrthoDB" id="9786110at2"/>
<feature type="domain" description="Serine aminopeptidase S33" evidence="3">
    <location>
        <begin position="7"/>
        <end position="211"/>
    </location>
</feature>
<dbReference type="InterPro" id="IPR029058">
    <property type="entry name" value="AB_hydrolase_fold"/>
</dbReference>
<dbReference type="SUPFAM" id="SSF53474">
    <property type="entry name" value="alpha/beta-Hydrolases"/>
    <property type="match status" value="1"/>
</dbReference>
<accession>A0A1E5G456</accession>
<dbReference type="Proteomes" id="UP000094296">
    <property type="component" value="Unassembled WGS sequence"/>
</dbReference>
<evidence type="ECO:0000313" key="5">
    <source>
        <dbReference type="Proteomes" id="UP000094296"/>
    </source>
</evidence>
<dbReference type="GO" id="GO:0052689">
    <property type="term" value="F:carboxylic ester hydrolase activity"/>
    <property type="evidence" value="ECO:0007669"/>
    <property type="project" value="InterPro"/>
</dbReference>